<reference evidence="2 3" key="1">
    <citation type="submission" date="2019-02" db="EMBL/GenBank/DDBJ databases">
        <title>Deep-cultivation of Planctomycetes and their phenomic and genomic characterization uncovers novel biology.</title>
        <authorList>
            <person name="Wiegand S."/>
            <person name="Jogler M."/>
            <person name="Boedeker C."/>
            <person name="Pinto D."/>
            <person name="Vollmers J."/>
            <person name="Rivas-Marin E."/>
            <person name="Kohn T."/>
            <person name="Peeters S.H."/>
            <person name="Heuer A."/>
            <person name="Rast P."/>
            <person name="Oberbeckmann S."/>
            <person name="Bunk B."/>
            <person name="Jeske O."/>
            <person name="Meyerdierks A."/>
            <person name="Storesund J.E."/>
            <person name="Kallscheuer N."/>
            <person name="Luecker S."/>
            <person name="Lage O.M."/>
            <person name="Pohl T."/>
            <person name="Merkel B.J."/>
            <person name="Hornburger P."/>
            <person name="Mueller R.-W."/>
            <person name="Bruemmer F."/>
            <person name="Labrenz M."/>
            <person name="Spormann A.M."/>
            <person name="Op den Camp H."/>
            <person name="Overmann J."/>
            <person name="Amann R."/>
            <person name="Jetten M.S.M."/>
            <person name="Mascher T."/>
            <person name="Medema M.H."/>
            <person name="Devos D.P."/>
            <person name="Kaster A.-K."/>
            <person name="Ovreas L."/>
            <person name="Rohde M."/>
            <person name="Galperin M.Y."/>
            <person name="Jogler C."/>
        </authorList>
    </citation>
    <scope>NUCLEOTIDE SEQUENCE [LARGE SCALE GENOMIC DNA]</scope>
    <source>
        <strain evidence="2 3">Spa11</strain>
    </source>
</reference>
<protein>
    <recommendedName>
        <fullName evidence="4">AhpC/TSA family protein</fullName>
    </recommendedName>
</protein>
<dbReference type="KEGG" id="bmei:Spa11_09040"/>
<name>A0A518K4K6_9BACT</name>
<organism evidence="2 3">
    <name type="scientific">Botrimarina mediterranea</name>
    <dbReference type="NCBI Taxonomy" id="2528022"/>
    <lineage>
        <taxon>Bacteria</taxon>
        <taxon>Pseudomonadati</taxon>
        <taxon>Planctomycetota</taxon>
        <taxon>Planctomycetia</taxon>
        <taxon>Pirellulales</taxon>
        <taxon>Lacipirellulaceae</taxon>
        <taxon>Botrimarina</taxon>
    </lineage>
</organism>
<evidence type="ECO:0000256" key="1">
    <source>
        <dbReference type="SAM" id="SignalP"/>
    </source>
</evidence>
<keyword evidence="1" id="KW-0732">Signal</keyword>
<dbReference type="RefSeq" id="WP_145108479.1">
    <property type="nucleotide sequence ID" value="NZ_CP036349.1"/>
</dbReference>
<feature type="signal peptide" evidence="1">
    <location>
        <begin position="1"/>
        <end position="18"/>
    </location>
</feature>
<dbReference type="AlphaFoldDB" id="A0A518K4K6"/>
<dbReference type="EMBL" id="CP036349">
    <property type="protein sequence ID" value="QDV72722.1"/>
    <property type="molecule type" value="Genomic_DNA"/>
</dbReference>
<evidence type="ECO:0000313" key="2">
    <source>
        <dbReference type="EMBL" id="QDV72722.1"/>
    </source>
</evidence>
<proteinExistence type="predicted"/>
<dbReference type="Proteomes" id="UP000316426">
    <property type="component" value="Chromosome"/>
</dbReference>
<accession>A0A518K4K6</accession>
<sequence precursor="true">MLKAALLLLAIPAVILSADHKAMTQVAVGDAFPSLEGVADNQGAKATVIGVPGGPEWMNEMFTGDIKDDFAPKYADAGVKFVTLAGPRLGDKVASLSIDPTKLNNTLGEGRGPRVYVLDADGKVAWFDIEYSLSTHRELHAALDELTGK</sequence>
<evidence type="ECO:0008006" key="4">
    <source>
        <dbReference type="Google" id="ProtNLM"/>
    </source>
</evidence>
<gene>
    <name evidence="2" type="ORF">Spa11_09040</name>
</gene>
<evidence type="ECO:0000313" key="3">
    <source>
        <dbReference type="Proteomes" id="UP000316426"/>
    </source>
</evidence>
<keyword evidence="3" id="KW-1185">Reference proteome</keyword>
<feature type="chain" id="PRO_5021864954" description="AhpC/TSA family protein" evidence="1">
    <location>
        <begin position="19"/>
        <end position="149"/>
    </location>
</feature>